<protein>
    <submittedName>
        <fullName evidence="1">Uncharacterized protein</fullName>
    </submittedName>
</protein>
<organism evidence="1">
    <name type="scientific">Anguilla anguilla</name>
    <name type="common">European freshwater eel</name>
    <name type="synonym">Muraena anguilla</name>
    <dbReference type="NCBI Taxonomy" id="7936"/>
    <lineage>
        <taxon>Eukaryota</taxon>
        <taxon>Metazoa</taxon>
        <taxon>Chordata</taxon>
        <taxon>Craniata</taxon>
        <taxon>Vertebrata</taxon>
        <taxon>Euteleostomi</taxon>
        <taxon>Actinopterygii</taxon>
        <taxon>Neopterygii</taxon>
        <taxon>Teleostei</taxon>
        <taxon>Anguilliformes</taxon>
        <taxon>Anguillidae</taxon>
        <taxon>Anguilla</taxon>
    </lineage>
</organism>
<proteinExistence type="predicted"/>
<reference evidence="1" key="2">
    <citation type="journal article" date="2015" name="Fish Shellfish Immunol.">
        <title>Early steps in the European eel (Anguilla anguilla)-Vibrio vulnificus interaction in the gills: Role of the RtxA13 toxin.</title>
        <authorList>
            <person name="Callol A."/>
            <person name="Pajuelo D."/>
            <person name="Ebbesson L."/>
            <person name="Teles M."/>
            <person name="MacKenzie S."/>
            <person name="Amaro C."/>
        </authorList>
    </citation>
    <scope>NUCLEOTIDE SEQUENCE</scope>
</reference>
<name>A0A0E9VMU7_ANGAN</name>
<dbReference type="AlphaFoldDB" id="A0A0E9VMU7"/>
<accession>A0A0E9VMU7</accession>
<dbReference type="EMBL" id="GBXM01030004">
    <property type="protein sequence ID" value="JAH78573.1"/>
    <property type="molecule type" value="Transcribed_RNA"/>
</dbReference>
<reference evidence="1" key="1">
    <citation type="submission" date="2014-11" db="EMBL/GenBank/DDBJ databases">
        <authorList>
            <person name="Amaro Gonzalez C."/>
        </authorList>
    </citation>
    <scope>NUCLEOTIDE SEQUENCE</scope>
</reference>
<evidence type="ECO:0000313" key="1">
    <source>
        <dbReference type="EMBL" id="JAH78573.1"/>
    </source>
</evidence>
<sequence>MYYIFGLYCSTSLNTELALLFITYKYCWHY</sequence>